<keyword evidence="1" id="KW-0812">Transmembrane</keyword>
<reference evidence="2 3" key="1">
    <citation type="journal article" date="2015" name="Int. J. Syst. Evol. Microbiol.">
        <title>Mariniphaga sediminis sp. nov., isolated from coastal sediment.</title>
        <authorList>
            <person name="Wang F.Q."/>
            <person name="Shen Q.Y."/>
            <person name="Chen G.J."/>
            <person name="Du Z.J."/>
        </authorList>
    </citation>
    <scope>NUCLEOTIDE SEQUENCE [LARGE SCALE GENOMIC DNA]</scope>
    <source>
        <strain evidence="2 3">SY21</strain>
    </source>
</reference>
<feature type="transmembrane region" description="Helical" evidence="1">
    <location>
        <begin position="80"/>
        <end position="98"/>
    </location>
</feature>
<keyword evidence="1" id="KW-1133">Transmembrane helix</keyword>
<gene>
    <name evidence="2" type="ORF">D1164_06630</name>
</gene>
<dbReference type="AlphaFoldDB" id="A0A399D386"/>
<feature type="transmembrane region" description="Helical" evidence="1">
    <location>
        <begin position="12"/>
        <end position="34"/>
    </location>
</feature>
<evidence type="ECO:0000313" key="3">
    <source>
        <dbReference type="Proteomes" id="UP000266441"/>
    </source>
</evidence>
<name>A0A399D386_9BACT</name>
<dbReference type="OrthoDB" id="1122097at2"/>
<feature type="transmembrane region" description="Helical" evidence="1">
    <location>
        <begin position="54"/>
        <end position="73"/>
    </location>
</feature>
<proteinExistence type="predicted"/>
<dbReference type="Proteomes" id="UP000266441">
    <property type="component" value="Unassembled WGS sequence"/>
</dbReference>
<evidence type="ECO:0000256" key="1">
    <source>
        <dbReference type="SAM" id="Phobius"/>
    </source>
</evidence>
<dbReference type="RefSeq" id="WP_119349171.1">
    <property type="nucleotide sequence ID" value="NZ_JBFHKJ010000020.1"/>
</dbReference>
<keyword evidence="1" id="KW-0472">Membrane</keyword>
<organism evidence="2 3">
    <name type="scientific">Mariniphaga sediminis</name>
    <dbReference type="NCBI Taxonomy" id="1628158"/>
    <lineage>
        <taxon>Bacteria</taxon>
        <taxon>Pseudomonadati</taxon>
        <taxon>Bacteroidota</taxon>
        <taxon>Bacteroidia</taxon>
        <taxon>Marinilabiliales</taxon>
        <taxon>Prolixibacteraceae</taxon>
        <taxon>Mariniphaga</taxon>
    </lineage>
</organism>
<keyword evidence="3" id="KW-1185">Reference proteome</keyword>
<dbReference type="EMBL" id="QWET01000004">
    <property type="protein sequence ID" value="RIH65936.1"/>
    <property type="molecule type" value="Genomic_DNA"/>
</dbReference>
<sequence>MKQRKKRHPLDSPGIGFLTGFLVPVLVFLAVFYFGEQGVSFNNYIKNLWHLQALVKLGSLCVFANLLVFMGFIRLKYDQSARGVLGATILYALAVLVSRAF</sequence>
<comment type="caution">
    <text evidence="2">The sequence shown here is derived from an EMBL/GenBank/DDBJ whole genome shotgun (WGS) entry which is preliminary data.</text>
</comment>
<evidence type="ECO:0000313" key="2">
    <source>
        <dbReference type="EMBL" id="RIH65936.1"/>
    </source>
</evidence>
<accession>A0A399D386</accession>
<protein>
    <submittedName>
        <fullName evidence="2">Uncharacterized protein</fullName>
    </submittedName>
</protein>